<comment type="caution">
    <text evidence="2">The sequence shown here is derived from an EMBL/GenBank/DDBJ whole genome shotgun (WGS) entry which is preliminary data.</text>
</comment>
<keyword evidence="3" id="KW-1185">Reference proteome</keyword>
<reference evidence="2 3" key="1">
    <citation type="journal article" date="2015" name="Genome Biol. Evol.">
        <title>Comparative Genomics of a Bacterivorous Green Alga Reveals Evolutionary Causalities and Consequences of Phago-Mixotrophic Mode of Nutrition.</title>
        <authorList>
            <person name="Burns J.A."/>
            <person name="Paasch A."/>
            <person name="Narechania A."/>
            <person name="Kim E."/>
        </authorList>
    </citation>
    <scope>NUCLEOTIDE SEQUENCE [LARGE SCALE GENOMIC DNA]</scope>
    <source>
        <strain evidence="2 3">PLY_AMNH</strain>
    </source>
</reference>
<evidence type="ECO:0000313" key="2">
    <source>
        <dbReference type="EMBL" id="KAK3266130.1"/>
    </source>
</evidence>
<sequence length="261" mass="27768">MSFATSAGLPAAHLPQALAAHRGGYSPVLPTAGRHDYGEPAVAGTSEPAVADPPAAAAPTDSGGAFRWALRNLNGAHIQSTAACHATTSNRALRAAAPARCSPSAAYLWAATSCSAAAAATGGAEAMEHTHLEQQLLLQSDVAVADDAVQYQLALLAATQQPSLLDRSPVFIQLQAQLGPSNHLTRQRPARQRVTWIWTRPPSRVRNTRGDEREERCEGRAGEEHHLAHQCLTRTGCRSLDSWCSLPKPTGPQQSRAWNEE</sequence>
<dbReference type="Proteomes" id="UP001190700">
    <property type="component" value="Unassembled WGS sequence"/>
</dbReference>
<feature type="region of interest" description="Disordered" evidence="1">
    <location>
        <begin position="30"/>
        <end position="58"/>
    </location>
</feature>
<evidence type="ECO:0000256" key="1">
    <source>
        <dbReference type="SAM" id="MobiDB-lite"/>
    </source>
</evidence>
<gene>
    <name evidence="2" type="ORF">CYMTET_25233</name>
</gene>
<dbReference type="EMBL" id="LGRX02013418">
    <property type="protein sequence ID" value="KAK3266130.1"/>
    <property type="molecule type" value="Genomic_DNA"/>
</dbReference>
<evidence type="ECO:0000313" key="3">
    <source>
        <dbReference type="Proteomes" id="UP001190700"/>
    </source>
</evidence>
<proteinExistence type="predicted"/>
<organism evidence="2 3">
    <name type="scientific">Cymbomonas tetramitiformis</name>
    <dbReference type="NCBI Taxonomy" id="36881"/>
    <lineage>
        <taxon>Eukaryota</taxon>
        <taxon>Viridiplantae</taxon>
        <taxon>Chlorophyta</taxon>
        <taxon>Pyramimonadophyceae</taxon>
        <taxon>Pyramimonadales</taxon>
        <taxon>Pyramimonadaceae</taxon>
        <taxon>Cymbomonas</taxon>
    </lineage>
</organism>
<accession>A0AAE0FV04</accession>
<name>A0AAE0FV04_9CHLO</name>
<protein>
    <submittedName>
        <fullName evidence="2">Uncharacterized protein</fullName>
    </submittedName>
</protein>
<dbReference type="AlphaFoldDB" id="A0AAE0FV04"/>
<feature type="compositionally biased region" description="Low complexity" evidence="1">
    <location>
        <begin position="48"/>
        <end position="58"/>
    </location>
</feature>